<dbReference type="STRING" id="1157962.A0A250X8L7"/>
<dbReference type="InterPro" id="IPR050302">
    <property type="entry name" value="Rab_GAP_TBC_domain"/>
</dbReference>
<sequence length="340" mass="37626">MLGVEGSTLMSYMEQKPMKVKRRARKGILPQFRGLAWFILSGGRALMANSGIEGQNYTAILQKATGRDKTSDEAIMRDLDRTFPTNLYFMDRQGKGQLALYNILRAYSSYDPKVGYVQGMSYIVAVLLVHMNEEQAFWSFSSLMQGGQLTAAMSPAAAASAGQGSSSKVPASSTANKQQQASAAAPEAIALRGMFTEGMPLLQLSLFQWQGLLESELPKLAFHLKTQGLDPSLFGTHWFNTLFSYTLPFHHLVRIWDVYMVEGIKIVFRVALTLMKLNASKLLAFRFEGLVDVLSSKKVARLLGSLSPNQLLQAALKIPVSSRLKGKGQEWKSFVQNSRP</sequence>
<dbReference type="OrthoDB" id="294251at2759"/>
<feature type="domain" description="Rab-GAP TBC" evidence="2">
    <location>
        <begin position="27"/>
        <end position="263"/>
    </location>
</feature>
<dbReference type="Gene3D" id="1.10.8.270">
    <property type="entry name" value="putative rabgap domain of human tbc1 domain family member 14 like domains"/>
    <property type="match status" value="1"/>
</dbReference>
<dbReference type="EMBL" id="BEGY01000042">
    <property type="protein sequence ID" value="GAX79415.1"/>
    <property type="molecule type" value="Genomic_DNA"/>
</dbReference>
<proteinExistence type="predicted"/>
<dbReference type="Pfam" id="PF00566">
    <property type="entry name" value="RabGAP-TBC"/>
    <property type="match status" value="1"/>
</dbReference>
<dbReference type="Pfam" id="PF23436">
    <property type="entry name" value="RabGap-TBC_2"/>
    <property type="match status" value="1"/>
</dbReference>
<reference evidence="3 4" key="1">
    <citation type="submission" date="2017-08" db="EMBL/GenBank/DDBJ databases">
        <title>Acidophilic green algal genome provides insights into adaptation to an acidic environment.</title>
        <authorList>
            <person name="Hirooka S."/>
            <person name="Hirose Y."/>
            <person name="Kanesaki Y."/>
            <person name="Higuchi S."/>
            <person name="Fujiwara T."/>
            <person name="Onuma R."/>
            <person name="Era A."/>
            <person name="Ohbayashi R."/>
            <person name="Uzuka A."/>
            <person name="Nozaki H."/>
            <person name="Yoshikawa H."/>
            <person name="Miyagishima S.Y."/>
        </authorList>
    </citation>
    <scope>NUCLEOTIDE SEQUENCE [LARGE SCALE GENOMIC DNA]</scope>
    <source>
        <strain evidence="3 4">NIES-2499</strain>
    </source>
</reference>
<dbReference type="GO" id="GO:0005096">
    <property type="term" value="F:GTPase activator activity"/>
    <property type="evidence" value="ECO:0007669"/>
    <property type="project" value="UniProtKB-KW"/>
</dbReference>
<dbReference type="PROSITE" id="PS50086">
    <property type="entry name" value="TBC_RABGAP"/>
    <property type="match status" value="1"/>
</dbReference>
<organism evidence="3 4">
    <name type="scientific">Chlamydomonas eustigma</name>
    <dbReference type="NCBI Taxonomy" id="1157962"/>
    <lineage>
        <taxon>Eukaryota</taxon>
        <taxon>Viridiplantae</taxon>
        <taxon>Chlorophyta</taxon>
        <taxon>core chlorophytes</taxon>
        <taxon>Chlorophyceae</taxon>
        <taxon>CS clade</taxon>
        <taxon>Chlamydomonadales</taxon>
        <taxon>Chlamydomonadaceae</taxon>
        <taxon>Chlamydomonas</taxon>
    </lineage>
</organism>
<comment type="caution">
    <text evidence="3">The sequence shown here is derived from an EMBL/GenBank/DDBJ whole genome shotgun (WGS) entry which is preliminary data.</text>
</comment>
<gene>
    <name evidence="3" type="ORF">CEUSTIGMA_g6856.t1</name>
</gene>
<evidence type="ECO:0000313" key="4">
    <source>
        <dbReference type="Proteomes" id="UP000232323"/>
    </source>
</evidence>
<dbReference type="PANTHER" id="PTHR47219">
    <property type="entry name" value="RAB GTPASE-ACTIVATING PROTEIN 1-LIKE"/>
    <property type="match status" value="1"/>
</dbReference>
<dbReference type="FunFam" id="1.10.8.270:FF:000001">
    <property type="entry name" value="TBC1 domain family member 1"/>
    <property type="match status" value="1"/>
</dbReference>
<dbReference type="Proteomes" id="UP000232323">
    <property type="component" value="Unassembled WGS sequence"/>
</dbReference>
<evidence type="ECO:0000256" key="1">
    <source>
        <dbReference type="ARBA" id="ARBA00022468"/>
    </source>
</evidence>
<dbReference type="InterPro" id="IPR035969">
    <property type="entry name" value="Rab-GAP_TBC_sf"/>
</dbReference>
<dbReference type="SUPFAM" id="SSF47923">
    <property type="entry name" value="Ypt/Rab-GAP domain of gyp1p"/>
    <property type="match status" value="2"/>
</dbReference>
<dbReference type="Gene3D" id="1.10.472.80">
    <property type="entry name" value="Ypt/Rab-GAP domain of gyp1p, domain 3"/>
    <property type="match status" value="1"/>
</dbReference>
<protein>
    <recommendedName>
        <fullName evidence="2">Rab-GAP TBC domain-containing protein</fullName>
    </recommendedName>
</protein>
<keyword evidence="1" id="KW-0343">GTPase activation</keyword>
<dbReference type="GO" id="GO:0031267">
    <property type="term" value="F:small GTPase binding"/>
    <property type="evidence" value="ECO:0007669"/>
    <property type="project" value="TreeGrafter"/>
</dbReference>
<dbReference type="PANTHER" id="PTHR47219:SF9">
    <property type="entry name" value="GTPASE ACTIVATING PROTEIN AND CENTROSOME-ASSOCIATED, ISOFORM B"/>
    <property type="match status" value="1"/>
</dbReference>
<accession>A0A250X8L7</accession>
<dbReference type="InterPro" id="IPR000195">
    <property type="entry name" value="Rab-GAP-TBC_dom"/>
</dbReference>
<evidence type="ECO:0000259" key="2">
    <source>
        <dbReference type="PROSITE" id="PS50086"/>
    </source>
</evidence>
<dbReference type="AlphaFoldDB" id="A0A250X8L7"/>
<dbReference type="SMART" id="SM00164">
    <property type="entry name" value="TBC"/>
    <property type="match status" value="1"/>
</dbReference>
<evidence type="ECO:0000313" key="3">
    <source>
        <dbReference type="EMBL" id="GAX79415.1"/>
    </source>
</evidence>
<keyword evidence="4" id="KW-1185">Reference proteome</keyword>
<name>A0A250X8L7_9CHLO</name>